<sequence length="502" mass="57155">MSSKSALQLFKKTRNQDVSDDSDDGKLDFDLASVLGLSGMSRVPKPSDRERRPPGTVPKYIKLHPEDSGEGLDDVFYEDPHIFVPAENKNDHDEVLGWGVFAYPKPGEGSSHRVKYDVERGIPRTMRYQTYYNGEGWEWPEKQFVKVLMERKETAFAAMDLGDLPERDYILRITMLDIPVELQSPEKIQSVYERGAFGEELIYRRFKVSGGTNLDSLQDKIVQPIMGWARNAHSFAFQDLRDGSAFGPKDSTAVDMCHVDKAVISYIDADKWTFAHVLQKPGDKMRYLYDFGDTWLHDIVVEKILSRSESTGSVVVLEGRGMCPPEDGHGNRDWAQALWKFRYGTIREQNEVMQEVMRATNYKGKPFSRADFDPLSFSVEKAQQAVLDALRSAASVRTGAKSVTHPLTPEALMEGTPLEKAQKLKKGQTRVKEFDDPESFRYMSETISERRDRTRQALCAKCGSPHNLKACTGCNRFYYCSKEHQREDWTTHKPECKGAKSK</sequence>
<proteinExistence type="predicted"/>
<dbReference type="SUPFAM" id="SSF159941">
    <property type="entry name" value="MM3350-like"/>
    <property type="match status" value="1"/>
</dbReference>
<keyword evidence="3" id="KW-0862">Zinc</keyword>
<dbReference type="InterPro" id="IPR024047">
    <property type="entry name" value="MM3350-like_sf"/>
</dbReference>
<evidence type="ECO:0000313" key="7">
    <source>
        <dbReference type="EMBL" id="KZT24975.1"/>
    </source>
</evidence>
<dbReference type="STRING" id="1314782.A0A165SCX9"/>
<dbReference type="GO" id="GO:0008270">
    <property type="term" value="F:zinc ion binding"/>
    <property type="evidence" value="ECO:0007669"/>
    <property type="project" value="UniProtKB-KW"/>
</dbReference>
<feature type="domain" description="MYND-type" evidence="6">
    <location>
        <begin position="459"/>
        <end position="496"/>
    </location>
</feature>
<name>A0A165SCX9_9AGAM</name>
<dbReference type="Proteomes" id="UP000076761">
    <property type="component" value="Unassembled WGS sequence"/>
</dbReference>
<dbReference type="PROSITE" id="PS01360">
    <property type="entry name" value="ZF_MYND_1"/>
    <property type="match status" value="1"/>
</dbReference>
<dbReference type="EMBL" id="KV425574">
    <property type="protein sequence ID" value="KZT24975.1"/>
    <property type="molecule type" value="Genomic_DNA"/>
</dbReference>
<keyword evidence="1" id="KW-0479">Metal-binding</keyword>
<evidence type="ECO:0000256" key="5">
    <source>
        <dbReference type="SAM" id="MobiDB-lite"/>
    </source>
</evidence>
<reference evidence="7 8" key="1">
    <citation type="journal article" date="2016" name="Mol. Biol. Evol.">
        <title>Comparative Genomics of Early-Diverging Mushroom-Forming Fungi Provides Insights into the Origins of Lignocellulose Decay Capabilities.</title>
        <authorList>
            <person name="Nagy L.G."/>
            <person name="Riley R."/>
            <person name="Tritt A."/>
            <person name="Adam C."/>
            <person name="Daum C."/>
            <person name="Floudas D."/>
            <person name="Sun H."/>
            <person name="Yadav J.S."/>
            <person name="Pangilinan J."/>
            <person name="Larsson K.H."/>
            <person name="Matsuura K."/>
            <person name="Barry K."/>
            <person name="Labutti K."/>
            <person name="Kuo R."/>
            <person name="Ohm R.A."/>
            <person name="Bhattacharya S.S."/>
            <person name="Shirouzu T."/>
            <person name="Yoshinaga Y."/>
            <person name="Martin F.M."/>
            <person name="Grigoriev I.V."/>
            <person name="Hibbett D.S."/>
        </authorList>
    </citation>
    <scope>NUCLEOTIDE SEQUENCE [LARGE SCALE GENOMIC DNA]</scope>
    <source>
        <strain evidence="7 8">HHB14362 ss-1</strain>
    </source>
</reference>
<dbReference type="Gene3D" id="6.10.140.2220">
    <property type="match status" value="1"/>
</dbReference>
<dbReference type="OrthoDB" id="432970at2759"/>
<evidence type="ECO:0000256" key="2">
    <source>
        <dbReference type="ARBA" id="ARBA00022771"/>
    </source>
</evidence>
<keyword evidence="2 4" id="KW-0863">Zinc-finger</keyword>
<dbReference type="Pfam" id="PF01753">
    <property type="entry name" value="zf-MYND"/>
    <property type="match status" value="1"/>
</dbReference>
<dbReference type="SUPFAM" id="SSF144232">
    <property type="entry name" value="HIT/MYND zinc finger-like"/>
    <property type="match status" value="1"/>
</dbReference>
<dbReference type="InParanoid" id="A0A165SCX9"/>
<dbReference type="AlphaFoldDB" id="A0A165SCX9"/>
<protein>
    <recommendedName>
        <fullName evidence="6">MYND-type domain-containing protein</fullName>
    </recommendedName>
</protein>
<evidence type="ECO:0000256" key="4">
    <source>
        <dbReference type="PROSITE-ProRule" id="PRU00134"/>
    </source>
</evidence>
<dbReference type="Gene3D" id="3.10.290.30">
    <property type="entry name" value="MM3350-like"/>
    <property type="match status" value="1"/>
</dbReference>
<accession>A0A165SCX9</accession>
<organism evidence="7 8">
    <name type="scientific">Neolentinus lepideus HHB14362 ss-1</name>
    <dbReference type="NCBI Taxonomy" id="1314782"/>
    <lineage>
        <taxon>Eukaryota</taxon>
        <taxon>Fungi</taxon>
        <taxon>Dikarya</taxon>
        <taxon>Basidiomycota</taxon>
        <taxon>Agaricomycotina</taxon>
        <taxon>Agaricomycetes</taxon>
        <taxon>Gloeophyllales</taxon>
        <taxon>Gloeophyllaceae</taxon>
        <taxon>Neolentinus</taxon>
    </lineage>
</organism>
<dbReference type="PROSITE" id="PS50865">
    <property type="entry name" value="ZF_MYND_2"/>
    <property type="match status" value="1"/>
</dbReference>
<evidence type="ECO:0000313" key="8">
    <source>
        <dbReference type="Proteomes" id="UP000076761"/>
    </source>
</evidence>
<dbReference type="InterPro" id="IPR012912">
    <property type="entry name" value="Plasmid_pRiA4b_Orf3-like"/>
</dbReference>
<keyword evidence="8" id="KW-1185">Reference proteome</keyword>
<dbReference type="Pfam" id="PF07929">
    <property type="entry name" value="PRiA4_ORF3"/>
    <property type="match status" value="1"/>
</dbReference>
<evidence type="ECO:0000256" key="3">
    <source>
        <dbReference type="ARBA" id="ARBA00022833"/>
    </source>
</evidence>
<evidence type="ECO:0000259" key="6">
    <source>
        <dbReference type="PROSITE" id="PS50865"/>
    </source>
</evidence>
<dbReference type="PANTHER" id="PTHR41878">
    <property type="entry name" value="LEXA REPRESSOR-RELATED"/>
    <property type="match status" value="1"/>
</dbReference>
<dbReference type="PANTHER" id="PTHR41878:SF1">
    <property type="entry name" value="TNPR PROTEIN"/>
    <property type="match status" value="1"/>
</dbReference>
<dbReference type="InterPro" id="IPR002893">
    <property type="entry name" value="Znf_MYND"/>
</dbReference>
<feature type="region of interest" description="Disordered" evidence="5">
    <location>
        <begin position="1"/>
        <end position="25"/>
    </location>
</feature>
<gene>
    <name evidence="7" type="ORF">NEOLEDRAFT_1178741</name>
</gene>
<feature type="region of interest" description="Disordered" evidence="5">
    <location>
        <begin position="39"/>
        <end position="59"/>
    </location>
</feature>
<evidence type="ECO:0000256" key="1">
    <source>
        <dbReference type="ARBA" id="ARBA00022723"/>
    </source>
</evidence>